<dbReference type="RefSeq" id="WP_005003162.1">
    <property type="nucleotide sequence ID" value="NZ_CH672427.1"/>
</dbReference>
<accession>A4BU69</accession>
<dbReference type="Proteomes" id="UP000003374">
    <property type="component" value="Unassembled WGS sequence"/>
</dbReference>
<organism evidence="1 2">
    <name type="scientific">Nitrococcus mobilis Nb-231</name>
    <dbReference type="NCBI Taxonomy" id="314278"/>
    <lineage>
        <taxon>Bacteria</taxon>
        <taxon>Pseudomonadati</taxon>
        <taxon>Pseudomonadota</taxon>
        <taxon>Gammaproteobacteria</taxon>
        <taxon>Chromatiales</taxon>
        <taxon>Ectothiorhodospiraceae</taxon>
        <taxon>Nitrococcus</taxon>
    </lineage>
</organism>
<evidence type="ECO:0000313" key="2">
    <source>
        <dbReference type="Proteomes" id="UP000003374"/>
    </source>
</evidence>
<reference evidence="1 2" key="1">
    <citation type="submission" date="2006-02" db="EMBL/GenBank/DDBJ databases">
        <authorList>
            <person name="Waterbury J."/>
            <person name="Ferriera S."/>
            <person name="Johnson J."/>
            <person name="Kravitz S."/>
            <person name="Halpern A."/>
            <person name="Remington K."/>
            <person name="Beeson K."/>
            <person name="Tran B."/>
            <person name="Rogers Y.-H."/>
            <person name="Friedman R."/>
            <person name="Venter J.C."/>
        </authorList>
    </citation>
    <scope>NUCLEOTIDE SEQUENCE [LARGE SCALE GENOMIC DNA]</scope>
    <source>
        <strain evidence="1 2">Nb-231</strain>
    </source>
</reference>
<proteinExistence type="predicted"/>
<gene>
    <name evidence="1" type="ORF">NB231_12671</name>
</gene>
<dbReference type="AlphaFoldDB" id="A4BU69"/>
<dbReference type="EMBL" id="AAOF01000017">
    <property type="protein sequence ID" value="EAR20743.1"/>
    <property type="molecule type" value="Genomic_DNA"/>
</dbReference>
<sequence length="349" mass="40701">MLEDDYSLLDCANEFLKRPAYARVHWQEVAGTLETRLQTLPKSLSADFFDRYRRERLMNTLLEAYARAGWKDKIIPRLEDDADASHCYPQLADELLAADERDRARRWCIQGYTRTVDNAPGIASALQERLRTIAQQERRYDLVAAYRAQDFFHRPSSRDYQELRKAAEKAEYWPAVRNAVLHYLETGQNPAFGHLEGKKSGWPLSSPEVEPPTTRSRKAYQRFPDIETLIDIAILEKRLDDVVNLYQRLRKAKRWGREIDKTVAKAVADTHPDLAPTIWTEIVNSLIDQVKPKAYEEAAVYLRLMKKIYARNHRLEDWQKLLEGLRRGHKAKRRLIAILDTLSNNKLVD</sequence>
<dbReference type="HOGENOM" id="CLU_794171_0_0_6"/>
<dbReference type="eggNOG" id="COG4715">
    <property type="taxonomic scope" value="Bacteria"/>
</dbReference>
<protein>
    <submittedName>
        <fullName evidence="1">Uncharacterized protein</fullName>
    </submittedName>
</protein>
<comment type="caution">
    <text evidence="1">The sequence shown here is derived from an EMBL/GenBank/DDBJ whole genome shotgun (WGS) entry which is preliminary data.</text>
</comment>
<evidence type="ECO:0000313" key="1">
    <source>
        <dbReference type="EMBL" id="EAR20743.1"/>
    </source>
</evidence>
<name>A4BU69_9GAMM</name>
<keyword evidence="2" id="KW-1185">Reference proteome</keyword>
<dbReference type="STRING" id="314278.NB231_12671"/>